<feature type="transmembrane region" description="Helical" evidence="9">
    <location>
        <begin position="94"/>
        <end position="115"/>
    </location>
</feature>
<feature type="transmembrane region" description="Helical" evidence="9">
    <location>
        <begin position="214"/>
        <end position="233"/>
    </location>
</feature>
<evidence type="ECO:0000313" key="11">
    <source>
        <dbReference type="Proteomes" id="UP001560045"/>
    </source>
</evidence>
<keyword evidence="5" id="KW-0029">Amino-acid transport</keyword>
<dbReference type="Pfam" id="PF02653">
    <property type="entry name" value="BPD_transp_2"/>
    <property type="match status" value="1"/>
</dbReference>
<organism evidence="10 11">
    <name type="scientific">Geodermatophilus maliterrae</name>
    <dbReference type="NCBI Taxonomy" id="3162531"/>
    <lineage>
        <taxon>Bacteria</taxon>
        <taxon>Bacillati</taxon>
        <taxon>Actinomycetota</taxon>
        <taxon>Actinomycetes</taxon>
        <taxon>Geodermatophilales</taxon>
        <taxon>Geodermatophilaceae</taxon>
        <taxon>Geodermatophilus</taxon>
    </lineage>
</organism>
<dbReference type="EMBL" id="JBFNXQ010000083">
    <property type="protein sequence ID" value="MEX5720701.1"/>
    <property type="molecule type" value="Genomic_DNA"/>
</dbReference>
<name>A0ABV3XJD1_9ACTN</name>
<reference evidence="10 11" key="1">
    <citation type="submission" date="2024-06" db="EMBL/GenBank/DDBJ databases">
        <title>Draft genome sequence of Geodermatophilus badlandi, a novel member of the Geodermatophilaceae isolated from badland sedimentary rocks in the Red desert, Wyoming, USA.</title>
        <authorList>
            <person name="Ben Tekaya S."/>
            <person name="Nouioui I."/>
            <person name="Flores G.M."/>
            <person name="Shaal M.N."/>
            <person name="Bredoire F."/>
            <person name="Basile F."/>
            <person name="Van Diepen L."/>
            <person name="Ward N.L."/>
        </authorList>
    </citation>
    <scope>NUCLEOTIDE SEQUENCE [LARGE SCALE GENOMIC DNA]</scope>
    <source>
        <strain evidence="10 11">WL48A</strain>
    </source>
</reference>
<dbReference type="CDD" id="cd06582">
    <property type="entry name" value="TM_PBP1_LivH_like"/>
    <property type="match status" value="1"/>
</dbReference>
<evidence type="ECO:0000256" key="5">
    <source>
        <dbReference type="ARBA" id="ARBA00022970"/>
    </source>
</evidence>
<keyword evidence="7 9" id="KW-0472">Membrane</keyword>
<keyword evidence="4 9" id="KW-0812">Transmembrane</keyword>
<evidence type="ECO:0000256" key="6">
    <source>
        <dbReference type="ARBA" id="ARBA00022989"/>
    </source>
</evidence>
<evidence type="ECO:0000256" key="8">
    <source>
        <dbReference type="ARBA" id="ARBA00037998"/>
    </source>
</evidence>
<keyword evidence="11" id="KW-1185">Reference proteome</keyword>
<evidence type="ECO:0000256" key="9">
    <source>
        <dbReference type="SAM" id="Phobius"/>
    </source>
</evidence>
<evidence type="ECO:0000256" key="3">
    <source>
        <dbReference type="ARBA" id="ARBA00022475"/>
    </source>
</evidence>
<comment type="subcellular location">
    <subcellularLocation>
        <location evidence="1">Cell membrane</location>
        <topology evidence="1">Multi-pass membrane protein</topology>
    </subcellularLocation>
</comment>
<feature type="transmembrane region" description="Helical" evidence="9">
    <location>
        <begin position="34"/>
        <end position="54"/>
    </location>
</feature>
<protein>
    <submittedName>
        <fullName evidence="10">Branched-chain amino acid ABC transporter permease</fullName>
    </submittedName>
</protein>
<keyword evidence="3" id="KW-1003">Cell membrane</keyword>
<dbReference type="InterPro" id="IPR001851">
    <property type="entry name" value="ABC_transp_permease"/>
</dbReference>
<evidence type="ECO:0000313" key="10">
    <source>
        <dbReference type="EMBL" id="MEX5720701.1"/>
    </source>
</evidence>
<accession>A0ABV3XJD1</accession>
<feature type="transmembrane region" description="Helical" evidence="9">
    <location>
        <begin position="143"/>
        <end position="162"/>
    </location>
</feature>
<dbReference type="PANTHER" id="PTHR11795:SF451">
    <property type="entry name" value="ABC TRANSPORTER PERMEASE PROTEIN"/>
    <property type="match status" value="1"/>
</dbReference>
<evidence type="ECO:0000256" key="4">
    <source>
        <dbReference type="ARBA" id="ARBA00022692"/>
    </source>
</evidence>
<comment type="similarity">
    <text evidence="8">Belongs to the binding-protein-dependent transport system permease family. LivHM subfamily.</text>
</comment>
<keyword evidence="6 9" id="KW-1133">Transmembrane helix</keyword>
<dbReference type="Proteomes" id="UP001560045">
    <property type="component" value="Unassembled WGS sequence"/>
</dbReference>
<feature type="transmembrane region" description="Helical" evidence="9">
    <location>
        <begin position="6"/>
        <end position="27"/>
    </location>
</feature>
<dbReference type="RefSeq" id="WP_369209520.1">
    <property type="nucleotide sequence ID" value="NZ_JBFNXQ010000083.1"/>
</dbReference>
<keyword evidence="2" id="KW-0813">Transport</keyword>
<comment type="caution">
    <text evidence="10">The sequence shown here is derived from an EMBL/GenBank/DDBJ whole genome shotgun (WGS) entry which is preliminary data.</text>
</comment>
<feature type="transmembrane region" description="Helical" evidence="9">
    <location>
        <begin position="60"/>
        <end position="82"/>
    </location>
</feature>
<dbReference type="PANTHER" id="PTHR11795">
    <property type="entry name" value="BRANCHED-CHAIN AMINO ACID TRANSPORT SYSTEM PERMEASE PROTEIN LIVH"/>
    <property type="match status" value="1"/>
</dbReference>
<gene>
    <name evidence="10" type="ORF">ABQ292_20265</name>
</gene>
<feature type="transmembrane region" description="Helical" evidence="9">
    <location>
        <begin position="189"/>
        <end position="208"/>
    </location>
</feature>
<feature type="transmembrane region" description="Helical" evidence="9">
    <location>
        <begin position="264"/>
        <end position="285"/>
    </location>
</feature>
<evidence type="ECO:0000256" key="1">
    <source>
        <dbReference type="ARBA" id="ARBA00004651"/>
    </source>
</evidence>
<proteinExistence type="inferred from homology"/>
<sequence length="293" mass="30450">MQQFVNLTLGGVITGAVYAAFALALVLIWRSTRIVNFAQGAMGAITTFIALSLIESGQSYWVGLVVALLAGLVLGAVVERLVIRPVEGGPELNAVIVTLGLFIAIQALISVLFGVNQRAFVAPFSTIGFRVGDFSLALSPNTLFTLGAVLLVMIGLTALFRFTRVGLAMRASAFGQEVARLLGVRVGRMLTLGWALAAVVGSLAGMLIAAEVTFVTPTYMDALIVFGFVAAVLGGLDSPIGAVVGGLLLGLALSYVRGYVGDELVGLAALVILVVVLLVRPGGLFSTTQIRRA</sequence>
<evidence type="ECO:0000256" key="7">
    <source>
        <dbReference type="ARBA" id="ARBA00023136"/>
    </source>
</evidence>
<dbReference type="InterPro" id="IPR052157">
    <property type="entry name" value="BCAA_transport_permease"/>
</dbReference>
<evidence type="ECO:0000256" key="2">
    <source>
        <dbReference type="ARBA" id="ARBA00022448"/>
    </source>
</evidence>